<feature type="transmembrane region" description="Helical" evidence="7">
    <location>
        <begin position="12"/>
        <end position="31"/>
    </location>
</feature>
<keyword evidence="6 7" id="KW-0472">Membrane</keyword>
<dbReference type="RefSeq" id="WP_055053009.1">
    <property type="nucleotide sequence ID" value="NZ_CYZA01000005.1"/>
</dbReference>
<dbReference type="Gene3D" id="3.40.50.720">
    <property type="entry name" value="NAD(P)-binding Rossmann-like Domain"/>
    <property type="match status" value="1"/>
</dbReference>
<comment type="subcellular location">
    <subcellularLocation>
        <location evidence="1">Membrane</location>
        <topology evidence="1">Multi-pass membrane protein</topology>
    </subcellularLocation>
</comment>
<dbReference type="PANTHER" id="PTHR30576:SF0">
    <property type="entry name" value="UNDECAPRENYL-PHOSPHATE N-ACETYLGALACTOSAMINYL 1-PHOSPHATE TRANSFERASE-RELATED"/>
    <property type="match status" value="1"/>
</dbReference>
<dbReference type="InterPro" id="IPR017473">
    <property type="entry name" value="Undecaprenyl-P_gluc_Ptfrase"/>
</dbReference>
<gene>
    <name evidence="9" type="primary">wcaJ_4</name>
    <name evidence="9" type="ORF">ERS852395_01156</name>
</gene>
<sequence length="467" mass="54251">MLKDNEKNFSRLHMIIDAIVLVLSYFLAWLIRFVGPMAATAVRTRSFQQYMLMLVFIVPVYLLLYQAFTLYTPMRMQGRRLVLANIVKANSLGLLILMFTFYMIDESDFSRSTYIMFYVINIVLQWCARMLIFALLRDMREKGLNQKQMICVGYSRAAEEYIDRVLANPQWGYVIRGILDDNVPAGTEYKGIKVLGRIANLNIILPENRLDEIAITLGLSEYYRLEEIVALCEKSGVHTKFIPDYNKIIPTKPYTEDILGLPVINIRYVPLNNTFNALVKRAMDIAGSIVGIIVTSPLMLLMCVIIKLTSPGPLIYKQERVGLHNQTFRMYKFRSMEVQPESEEKKAWTVKNDPRVTPIGKFMRHTSIDELPQLFNILKGNMSLVGPRPERPFFVEKFREEIPRYMVKHQVRPGLTGWAQVNGYRGDTSIRKRIEYDLYYIENWSIGLDIKIIFLTFFKGFINKNAY</sequence>
<dbReference type="Proteomes" id="UP000095447">
    <property type="component" value="Unassembled WGS sequence"/>
</dbReference>
<organism evidence="9 10">
    <name type="scientific">Blautia obeum</name>
    <dbReference type="NCBI Taxonomy" id="40520"/>
    <lineage>
        <taxon>Bacteria</taxon>
        <taxon>Bacillati</taxon>
        <taxon>Bacillota</taxon>
        <taxon>Clostridia</taxon>
        <taxon>Lachnospirales</taxon>
        <taxon>Lachnospiraceae</taxon>
        <taxon>Blautia</taxon>
    </lineage>
</organism>
<keyword evidence="3 9" id="KW-0808">Transferase</keyword>
<dbReference type="Pfam" id="PF13727">
    <property type="entry name" value="CoA_binding_3"/>
    <property type="match status" value="1"/>
</dbReference>
<dbReference type="NCBIfam" id="TIGR03025">
    <property type="entry name" value="EPS_sugtrans"/>
    <property type="match status" value="1"/>
</dbReference>
<evidence type="ECO:0000256" key="7">
    <source>
        <dbReference type="SAM" id="Phobius"/>
    </source>
</evidence>
<dbReference type="InterPro" id="IPR017475">
    <property type="entry name" value="EPS_sugar_tfrase"/>
</dbReference>
<dbReference type="AlphaFoldDB" id="A0A173ZA71"/>
<feature type="transmembrane region" description="Helical" evidence="7">
    <location>
        <begin position="51"/>
        <end position="71"/>
    </location>
</feature>
<dbReference type="GO" id="GO:0016020">
    <property type="term" value="C:membrane"/>
    <property type="evidence" value="ECO:0007669"/>
    <property type="project" value="UniProtKB-SubCell"/>
</dbReference>
<evidence type="ECO:0000256" key="4">
    <source>
        <dbReference type="ARBA" id="ARBA00022692"/>
    </source>
</evidence>
<evidence type="ECO:0000256" key="3">
    <source>
        <dbReference type="ARBA" id="ARBA00022679"/>
    </source>
</evidence>
<dbReference type="InterPro" id="IPR003362">
    <property type="entry name" value="Bact_transf"/>
</dbReference>
<accession>A0A173ZA71</accession>
<reference evidence="9 10" key="1">
    <citation type="submission" date="2015-09" db="EMBL/GenBank/DDBJ databases">
        <authorList>
            <consortium name="Pathogen Informatics"/>
        </authorList>
    </citation>
    <scope>NUCLEOTIDE SEQUENCE [LARGE SCALE GENOMIC DNA]</scope>
    <source>
        <strain evidence="9 10">2789STDY5608838</strain>
    </source>
</reference>
<dbReference type="Pfam" id="PF02397">
    <property type="entry name" value="Bac_transf"/>
    <property type="match status" value="1"/>
</dbReference>
<feature type="domain" description="Bacterial sugar transferase" evidence="8">
    <location>
        <begin position="280"/>
        <end position="459"/>
    </location>
</feature>
<evidence type="ECO:0000256" key="5">
    <source>
        <dbReference type="ARBA" id="ARBA00022989"/>
    </source>
</evidence>
<evidence type="ECO:0000256" key="2">
    <source>
        <dbReference type="ARBA" id="ARBA00006464"/>
    </source>
</evidence>
<comment type="similarity">
    <text evidence="2">Belongs to the bacterial sugar transferase family.</text>
</comment>
<dbReference type="NCBIfam" id="TIGR03023">
    <property type="entry name" value="WcaJ_sugtrans"/>
    <property type="match status" value="1"/>
</dbReference>
<keyword evidence="5 7" id="KW-1133">Transmembrane helix</keyword>
<evidence type="ECO:0000259" key="8">
    <source>
        <dbReference type="Pfam" id="PF02397"/>
    </source>
</evidence>
<dbReference type="PANTHER" id="PTHR30576">
    <property type="entry name" value="COLANIC BIOSYNTHESIS UDP-GLUCOSE LIPID CARRIER TRANSFERASE"/>
    <property type="match status" value="1"/>
</dbReference>
<feature type="transmembrane region" description="Helical" evidence="7">
    <location>
        <begin position="83"/>
        <end position="103"/>
    </location>
</feature>
<proteinExistence type="inferred from homology"/>
<dbReference type="GO" id="GO:0016780">
    <property type="term" value="F:phosphotransferase activity, for other substituted phosphate groups"/>
    <property type="evidence" value="ECO:0007669"/>
    <property type="project" value="TreeGrafter"/>
</dbReference>
<evidence type="ECO:0000313" key="10">
    <source>
        <dbReference type="Proteomes" id="UP000095447"/>
    </source>
</evidence>
<evidence type="ECO:0000256" key="1">
    <source>
        <dbReference type="ARBA" id="ARBA00004141"/>
    </source>
</evidence>
<feature type="transmembrane region" description="Helical" evidence="7">
    <location>
        <begin position="285"/>
        <end position="308"/>
    </location>
</feature>
<feature type="transmembrane region" description="Helical" evidence="7">
    <location>
        <begin position="115"/>
        <end position="136"/>
    </location>
</feature>
<keyword evidence="4 7" id="KW-0812">Transmembrane</keyword>
<evidence type="ECO:0000256" key="6">
    <source>
        <dbReference type="ARBA" id="ARBA00023136"/>
    </source>
</evidence>
<evidence type="ECO:0000313" key="9">
    <source>
        <dbReference type="EMBL" id="CUN73154.1"/>
    </source>
</evidence>
<protein>
    <submittedName>
        <fullName evidence="9">Putative colanic biosynthesis UDP-glucose lipid carrier transferase</fullName>
    </submittedName>
</protein>
<dbReference type="EMBL" id="CYZA01000005">
    <property type="protein sequence ID" value="CUN73154.1"/>
    <property type="molecule type" value="Genomic_DNA"/>
</dbReference>
<name>A0A173ZA71_9FIRM</name>